<evidence type="ECO:0000313" key="4">
    <source>
        <dbReference type="Proteomes" id="UP000215902"/>
    </source>
</evidence>
<dbReference type="Pfam" id="PF03782">
    <property type="entry name" value="AMOP"/>
    <property type="match status" value="1"/>
</dbReference>
<proteinExistence type="predicted"/>
<evidence type="ECO:0000259" key="2">
    <source>
        <dbReference type="PROSITE" id="PS50856"/>
    </source>
</evidence>
<accession>A0A267DP30</accession>
<evidence type="ECO:0000313" key="3">
    <source>
        <dbReference type="EMBL" id="PAA50935.1"/>
    </source>
</evidence>
<dbReference type="Proteomes" id="UP000215902">
    <property type="component" value="Unassembled WGS sequence"/>
</dbReference>
<organism evidence="3 4">
    <name type="scientific">Macrostomum lignano</name>
    <dbReference type="NCBI Taxonomy" id="282301"/>
    <lineage>
        <taxon>Eukaryota</taxon>
        <taxon>Metazoa</taxon>
        <taxon>Spiralia</taxon>
        <taxon>Lophotrochozoa</taxon>
        <taxon>Platyhelminthes</taxon>
        <taxon>Rhabditophora</taxon>
        <taxon>Macrostomorpha</taxon>
        <taxon>Macrostomida</taxon>
        <taxon>Macrostomidae</taxon>
        <taxon>Macrostomum</taxon>
    </lineage>
</organism>
<feature type="chain" id="PRO_5012672967" description="AMOP domain-containing protein" evidence="1">
    <location>
        <begin position="26"/>
        <end position="752"/>
    </location>
</feature>
<dbReference type="SMART" id="SM00723">
    <property type="entry name" value="AMOP"/>
    <property type="match status" value="1"/>
</dbReference>
<comment type="caution">
    <text evidence="3">The sequence shown here is derived from an EMBL/GenBank/DDBJ whole genome shotgun (WGS) entry which is preliminary data.</text>
</comment>
<name>A0A267DP30_9PLAT</name>
<gene>
    <name evidence="3" type="ORF">BOX15_Mlig031757g3</name>
</gene>
<dbReference type="AlphaFoldDB" id="A0A267DP30"/>
<feature type="domain" description="AMOP" evidence="2">
    <location>
        <begin position="168"/>
        <end position="330"/>
    </location>
</feature>
<dbReference type="EMBL" id="NIVC01003532">
    <property type="protein sequence ID" value="PAA50935.1"/>
    <property type="molecule type" value="Genomic_DNA"/>
</dbReference>
<dbReference type="InterPro" id="IPR005533">
    <property type="entry name" value="AMOP_dom"/>
</dbReference>
<sequence>MNPHFGERLLLLVLCLYISSRNVAATPAWQNPETVDYNLKIHLVDAMEWRKLQPKSLKVQFDKTQISGKMTFSLLGYSERNATKISKVHLPFSMLASKELPETQVGELDVLKLQLKCGAKDEECNLYDMGFMQISGEMAADLGHVATLVSPVIPLGWFIQPLFKKAGFTNWAFGKCRTWYKAEPAEISTAIANVSCPTELAVARSDPGWFLLSNYLAGVPAGNKPQPSQECFYSAIEEVPANMHAAPASLCCYRTSDSGLLQKEFVTIEKPLLHGSSVLRSHPFGSDYHKEHYLPGHVPYLSHWYWDIMPHIYCCIWWTGNACVNMYMKLRPAPQMKRKEPGSQAGYVYGSTVRLLGANPPPSAFCTKPGEYWLVRSPAIEVQIRYYVVSEYIGPKDVPKPTLYSYFRPSGSRSVLVTALAIRSMEMPHRIVEIICPEGEYRAYIQVSDIHAGTSATYELRMGGGVGTKLVVSESLFTDGNRVLSVLARHAAGRVGITAYIAHPGEEFFNLYVTVSGGLMAQSTGLIKDGGHCTVNKIRKHIDRLFTTSCEFCDDLNKYAEGRPLYFEDYNGPEHLRLTVSVDPRCKNDTTCQYMMWSTNYMEYFKSSLKAKTLHIDKLLPNVNKKGFPVCQRPNITGLDVLETQRFTVSSTMPLNCLKPFSASASKVVAECRQGPKGPAFTVPKDFICAQSPKFVEVEKAAAKANEQYTKDHYTPKESKGASSTKSIPPLSEILLSILGRWIQFKIYNKIV</sequence>
<feature type="signal peptide" evidence="1">
    <location>
        <begin position="1"/>
        <end position="25"/>
    </location>
</feature>
<protein>
    <recommendedName>
        <fullName evidence="2">AMOP domain-containing protein</fullName>
    </recommendedName>
</protein>
<evidence type="ECO:0000256" key="1">
    <source>
        <dbReference type="SAM" id="SignalP"/>
    </source>
</evidence>
<dbReference type="PROSITE" id="PS50856">
    <property type="entry name" value="AMOP"/>
    <property type="match status" value="1"/>
</dbReference>
<keyword evidence="1" id="KW-0732">Signal</keyword>
<keyword evidence="4" id="KW-1185">Reference proteome</keyword>
<dbReference type="OrthoDB" id="6236007at2759"/>
<reference evidence="3 4" key="1">
    <citation type="submission" date="2017-06" db="EMBL/GenBank/DDBJ databases">
        <title>A platform for efficient transgenesis in Macrostomum lignano, a flatworm model organism for stem cell research.</title>
        <authorList>
            <person name="Berezikov E."/>
        </authorList>
    </citation>
    <scope>NUCLEOTIDE SEQUENCE [LARGE SCALE GENOMIC DNA]</scope>
    <source>
        <strain evidence="3">DV1</strain>
        <tissue evidence="3">Whole organism</tissue>
    </source>
</reference>